<dbReference type="Proteomes" id="UP000266841">
    <property type="component" value="Unassembled WGS sequence"/>
</dbReference>
<dbReference type="PANTHER" id="PTHR42907">
    <property type="entry name" value="FMN-LINKED OXIDOREDUCTASES SUPERFAMILY PROTEIN"/>
    <property type="match status" value="1"/>
</dbReference>
<evidence type="ECO:0000313" key="5">
    <source>
        <dbReference type="EMBL" id="EJK55971.1"/>
    </source>
</evidence>
<evidence type="ECO:0000313" key="6">
    <source>
        <dbReference type="Proteomes" id="UP000266841"/>
    </source>
</evidence>
<evidence type="ECO:0000256" key="1">
    <source>
        <dbReference type="ARBA" id="ARBA00022555"/>
    </source>
</evidence>
<keyword evidence="2" id="KW-0521">NADP</keyword>
<accession>K0S4V7</accession>
<comment type="caution">
    <text evidence="5">The sequence shown here is derived from an EMBL/GenBank/DDBJ whole genome shotgun (WGS) entry which is preliminary data.</text>
</comment>
<dbReference type="InterPro" id="IPR004653">
    <property type="entry name" value="DusA"/>
</dbReference>
<evidence type="ECO:0000256" key="3">
    <source>
        <dbReference type="ARBA" id="ARBA00022884"/>
    </source>
</evidence>
<evidence type="ECO:0000256" key="2">
    <source>
        <dbReference type="ARBA" id="ARBA00022857"/>
    </source>
</evidence>
<name>K0S4V7_THAOC</name>
<evidence type="ECO:0000256" key="4">
    <source>
        <dbReference type="SAM" id="MobiDB-lite"/>
    </source>
</evidence>
<dbReference type="AlphaFoldDB" id="K0S4V7"/>
<sequence length="276" mass="31226">MRAFPNCTFILNGGMRSLDHCRGVAYGSHISFDSEGRGRVDEATSGDDINKIPYDKLPPGSHLEPEPLPPANLKGVMVGRLARDRPSVLWDVDRYFYGEEKNPCRNRREVMEKYMQFIDRVYPRRCCDNDENLSLGIGRDKPVKHVRDSCDLCSDFRSCAFMSGCKPCLAEDGDNAGPAETLGSRRAKRHKNHANGTKVVSRIIDKTLQPVHGILYGKRGNKPFLRESSRLSRDLKVRNCGAAFILWSAMKKAPSEVWDEPFEYSESCLTDYFPTK</sequence>
<dbReference type="GO" id="GO:0000049">
    <property type="term" value="F:tRNA binding"/>
    <property type="evidence" value="ECO:0007669"/>
    <property type="project" value="UniProtKB-KW"/>
</dbReference>
<dbReference type="EMBL" id="AGNL01032745">
    <property type="protein sequence ID" value="EJK55971.1"/>
    <property type="molecule type" value="Genomic_DNA"/>
</dbReference>
<gene>
    <name evidence="5" type="ORF">THAOC_24225</name>
</gene>
<organism evidence="5 6">
    <name type="scientific">Thalassiosira oceanica</name>
    <name type="common">Marine diatom</name>
    <dbReference type="NCBI Taxonomy" id="159749"/>
    <lineage>
        <taxon>Eukaryota</taxon>
        <taxon>Sar</taxon>
        <taxon>Stramenopiles</taxon>
        <taxon>Ochrophyta</taxon>
        <taxon>Bacillariophyta</taxon>
        <taxon>Coscinodiscophyceae</taxon>
        <taxon>Thalassiosirophycidae</taxon>
        <taxon>Thalassiosirales</taxon>
        <taxon>Thalassiosiraceae</taxon>
        <taxon>Thalassiosira</taxon>
    </lineage>
</organism>
<dbReference type="GO" id="GO:0017150">
    <property type="term" value="F:tRNA dihydrouridine synthase activity"/>
    <property type="evidence" value="ECO:0007669"/>
    <property type="project" value="InterPro"/>
</dbReference>
<proteinExistence type="predicted"/>
<reference evidence="5 6" key="1">
    <citation type="journal article" date="2012" name="Genome Biol.">
        <title>Genome and low-iron response of an oceanic diatom adapted to chronic iron limitation.</title>
        <authorList>
            <person name="Lommer M."/>
            <person name="Specht M."/>
            <person name="Roy A.S."/>
            <person name="Kraemer L."/>
            <person name="Andreson R."/>
            <person name="Gutowska M.A."/>
            <person name="Wolf J."/>
            <person name="Bergner S.V."/>
            <person name="Schilhabel M.B."/>
            <person name="Klostermeier U.C."/>
            <person name="Beiko R.G."/>
            <person name="Rosenstiel P."/>
            <person name="Hippler M."/>
            <person name="Laroche J."/>
        </authorList>
    </citation>
    <scope>NUCLEOTIDE SEQUENCE [LARGE SCALE GENOMIC DNA]</scope>
    <source>
        <strain evidence="5 6">CCMP1005</strain>
    </source>
</reference>
<dbReference type="OrthoDB" id="10262250at2759"/>
<feature type="region of interest" description="Disordered" evidence="4">
    <location>
        <begin position="35"/>
        <end position="69"/>
    </location>
</feature>
<dbReference type="PANTHER" id="PTHR42907:SF1">
    <property type="entry name" value="FMN-LINKED OXIDOREDUCTASES SUPERFAMILY PROTEIN"/>
    <property type="match status" value="1"/>
</dbReference>
<keyword evidence="1" id="KW-0820">tRNA-binding</keyword>
<protein>
    <submittedName>
        <fullName evidence="5">Uncharacterized protein</fullName>
    </submittedName>
</protein>
<keyword evidence="3" id="KW-0694">RNA-binding</keyword>
<keyword evidence="6" id="KW-1185">Reference proteome</keyword>
<feature type="compositionally biased region" description="Basic and acidic residues" evidence="4">
    <location>
        <begin position="35"/>
        <end position="54"/>
    </location>
</feature>